<keyword evidence="5 8" id="KW-1133">Transmembrane helix</keyword>
<evidence type="ECO:0000259" key="9">
    <source>
        <dbReference type="Pfam" id="PF18916"/>
    </source>
</evidence>
<feature type="transmembrane region" description="Helical" evidence="8">
    <location>
        <begin position="34"/>
        <end position="57"/>
    </location>
</feature>
<evidence type="ECO:0000256" key="7">
    <source>
        <dbReference type="ARBA" id="ARBA00023235"/>
    </source>
</evidence>
<keyword evidence="7" id="KW-0413">Isomerase</keyword>
<feature type="transmembrane region" description="Helical" evidence="8">
    <location>
        <begin position="6"/>
        <end position="22"/>
    </location>
</feature>
<evidence type="ECO:0000256" key="3">
    <source>
        <dbReference type="ARBA" id="ARBA00022692"/>
    </source>
</evidence>
<organism evidence="10 11">
    <name type="scientific">Agrococcus versicolor</name>
    <dbReference type="NCBI Taxonomy" id="501482"/>
    <lineage>
        <taxon>Bacteria</taxon>
        <taxon>Bacillati</taxon>
        <taxon>Actinomycetota</taxon>
        <taxon>Actinomycetes</taxon>
        <taxon>Micrococcales</taxon>
        <taxon>Microbacteriaceae</taxon>
        <taxon>Agrococcus</taxon>
    </lineage>
</organism>
<keyword evidence="6 8" id="KW-0472">Membrane</keyword>
<evidence type="ECO:0000256" key="6">
    <source>
        <dbReference type="ARBA" id="ARBA00023136"/>
    </source>
</evidence>
<gene>
    <name evidence="10" type="ORF">GCM10009846_28660</name>
</gene>
<dbReference type="RefSeq" id="WP_344344772.1">
    <property type="nucleotide sequence ID" value="NZ_BAAAQT010000008.1"/>
</dbReference>
<evidence type="ECO:0000256" key="5">
    <source>
        <dbReference type="ARBA" id="ARBA00022989"/>
    </source>
</evidence>
<dbReference type="EMBL" id="BAAAQT010000008">
    <property type="protein sequence ID" value="GAA2176124.1"/>
    <property type="molecule type" value="Genomic_DNA"/>
</dbReference>
<accession>A0ABN3AY12</accession>
<sequence length="117" mass="12391">MTYALLVVVFGAVSLVLLLVARRRMERGTLRAMLAAFVVLVALTVVFDSLMIAADLFSYGTDHLSGIYLWLAPLEDLSYPAVALAVVVAAWSLVPARPSRVTRPAAASGSARSGDVA</sequence>
<comment type="subcellular location">
    <subcellularLocation>
        <location evidence="1">Membrane</location>
        <topology evidence="1">Multi-pass membrane protein</topology>
    </subcellularLocation>
</comment>
<protein>
    <submittedName>
        <fullName evidence="10">Lycopene cyclase domain-containing protein</fullName>
    </submittedName>
</protein>
<evidence type="ECO:0000256" key="8">
    <source>
        <dbReference type="SAM" id="Phobius"/>
    </source>
</evidence>
<dbReference type="NCBIfam" id="TIGR03462">
    <property type="entry name" value="CarR_dom_SF"/>
    <property type="match status" value="1"/>
</dbReference>
<dbReference type="Proteomes" id="UP001501599">
    <property type="component" value="Unassembled WGS sequence"/>
</dbReference>
<reference evidence="10 11" key="1">
    <citation type="journal article" date="2019" name="Int. J. Syst. Evol. Microbiol.">
        <title>The Global Catalogue of Microorganisms (GCM) 10K type strain sequencing project: providing services to taxonomists for standard genome sequencing and annotation.</title>
        <authorList>
            <consortium name="The Broad Institute Genomics Platform"/>
            <consortium name="The Broad Institute Genome Sequencing Center for Infectious Disease"/>
            <person name="Wu L."/>
            <person name="Ma J."/>
        </authorList>
    </citation>
    <scope>NUCLEOTIDE SEQUENCE [LARGE SCALE GENOMIC DNA]</scope>
    <source>
        <strain evidence="10 11">JCM 16026</strain>
    </source>
</reference>
<evidence type="ECO:0000313" key="10">
    <source>
        <dbReference type="EMBL" id="GAA2176124.1"/>
    </source>
</evidence>
<evidence type="ECO:0000256" key="4">
    <source>
        <dbReference type="ARBA" id="ARBA00022746"/>
    </source>
</evidence>
<keyword evidence="3 8" id="KW-0812">Transmembrane</keyword>
<feature type="transmembrane region" description="Helical" evidence="8">
    <location>
        <begin position="77"/>
        <end position="94"/>
    </location>
</feature>
<keyword evidence="4" id="KW-0125">Carotenoid biosynthesis</keyword>
<dbReference type="Pfam" id="PF18916">
    <property type="entry name" value="Lycopene_cyc"/>
    <property type="match status" value="1"/>
</dbReference>
<evidence type="ECO:0000256" key="2">
    <source>
        <dbReference type="ARBA" id="ARBA00004829"/>
    </source>
</evidence>
<dbReference type="InterPro" id="IPR017825">
    <property type="entry name" value="Lycopene_cyclase_dom"/>
</dbReference>
<name>A0ABN3AY12_9MICO</name>
<proteinExistence type="predicted"/>
<comment type="pathway">
    <text evidence="2">Carotenoid biosynthesis.</text>
</comment>
<evidence type="ECO:0000313" key="11">
    <source>
        <dbReference type="Proteomes" id="UP001501599"/>
    </source>
</evidence>
<feature type="domain" description="Lycopene cyclase" evidence="9">
    <location>
        <begin position="4"/>
        <end position="89"/>
    </location>
</feature>
<keyword evidence="11" id="KW-1185">Reference proteome</keyword>
<evidence type="ECO:0000256" key="1">
    <source>
        <dbReference type="ARBA" id="ARBA00004141"/>
    </source>
</evidence>
<comment type="caution">
    <text evidence="10">The sequence shown here is derived from an EMBL/GenBank/DDBJ whole genome shotgun (WGS) entry which is preliminary data.</text>
</comment>